<protein>
    <recommendedName>
        <fullName evidence="4">Ig-like domain-containing protein</fullName>
    </recommendedName>
</protein>
<dbReference type="EMBL" id="FOAZ01000009">
    <property type="protein sequence ID" value="SEL52852.1"/>
    <property type="molecule type" value="Genomic_DNA"/>
</dbReference>
<evidence type="ECO:0000313" key="3">
    <source>
        <dbReference type="Proteomes" id="UP000183015"/>
    </source>
</evidence>
<dbReference type="Proteomes" id="UP000183015">
    <property type="component" value="Unassembled WGS sequence"/>
</dbReference>
<feature type="chain" id="PRO_5010303884" description="Ig-like domain-containing protein" evidence="1">
    <location>
        <begin position="29"/>
        <end position="191"/>
    </location>
</feature>
<evidence type="ECO:0000313" key="2">
    <source>
        <dbReference type="EMBL" id="SEL52852.1"/>
    </source>
</evidence>
<keyword evidence="1" id="KW-0732">Signal</keyword>
<dbReference type="AlphaFoldDB" id="A0A1H7QY67"/>
<evidence type="ECO:0000256" key="1">
    <source>
        <dbReference type="SAM" id="SignalP"/>
    </source>
</evidence>
<accession>A0A1H7QY67</accession>
<dbReference type="RefSeq" id="WP_075003976.1">
    <property type="nucleotide sequence ID" value="NZ_BBPN01000009.1"/>
</dbReference>
<gene>
    <name evidence="2" type="ORF">SAMN05414137_109277</name>
</gene>
<keyword evidence="3" id="KW-1185">Reference proteome</keyword>
<organism evidence="2 3">
    <name type="scientific">Streptacidiphilus jiangxiensis</name>
    <dbReference type="NCBI Taxonomy" id="235985"/>
    <lineage>
        <taxon>Bacteria</taxon>
        <taxon>Bacillati</taxon>
        <taxon>Actinomycetota</taxon>
        <taxon>Actinomycetes</taxon>
        <taxon>Kitasatosporales</taxon>
        <taxon>Streptomycetaceae</taxon>
        <taxon>Streptacidiphilus</taxon>
    </lineage>
</organism>
<feature type="signal peptide" evidence="1">
    <location>
        <begin position="1"/>
        <end position="28"/>
    </location>
</feature>
<proteinExistence type="predicted"/>
<evidence type="ECO:0008006" key="4">
    <source>
        <dbReference type="Google" id="ProtNLM"/>
    </source>
</evidence>
<dbReference type="OrthoDB" id="9972628at2"/>
<reference evidence="3" key="1">
    <citation type="submission" date="2016-10" db="EMBL/GenBank/DDBJ databases">
        <authorList>
            <person name="Varghese N."/>
        </authorList>
    </citation>
    <scope>NUCLEOTIDE SEQUENCE [LARGE SCALE GENOMIC DNA]</scope>
    <source>
        <strain evidence="3">DSM 45096 / BCRC 16803 / CGMCC 4.1857 / CIP 109030 / JCM 12277 / KCTC 19219 / NBRC 100920 / 33214</strain>
    </source>
</reference>
<sequence>MRRGLTIVASALVVASSPALGAAAPVHAAGVQLLSCAVSSELNFTPGVQMVSGPQSVLGALQGERSTGPACATSADGITGAEATLAGTGSAACLPDPVLATVDLAGTMAVTWKKAGGATVGSSQITWTATRLNLGSVVFTGTVSSGLFKGAAASVSGLSADAVTSVNGGCMGSSPLTSVRTTESYLRLTQK</sequence>
<name>A0A1H7QY67_STRJI</name>